<dbReference type="AlphaFoldDB" id="A0A163DKP6"/>
<evidence type="ECO:0000313" key="11">
    <source>
        <dbReference type="Proteomes" id="UP000076625"/>
    </source>
</evidence>
<dbReference type="Pfam" id="PF11846">
    <property type="entry name" value="Wzy_C_2"/>
    <property type="match status" value="1"/>
</dbReference>
<keyword evidence="11" id="KW-1185">Reference proteome</keyword>
<feature type="domain" description="Virulence factor membrane-bound polymerase C-terminal" evidence="8">
    <location>
        <begin position="384"/>
        <end position="554"/>
    </location>
</feature>
<evidence type="ECO:0000259" key="9">
    <source>
        <dbReference type="Pfam" id="PF15864"/>
    </source>
</evidence>
<feature type="chain" id="PRO_5007842322" description="Polymerase" evidence="6">
    <location>
        <begin position="21"/>
        <end position="606"/>
    </location>
</feature>
<dbReference type="PANTHER" id="PTHR37422:SF21">
    <property type="entry name" value="EXOQ-LIKE PROTEIN"/>
    <property type="match status" value="1"/>
</dbReference>
<feature type="transmembrane region" description="Helical" evidence="5">
    <location>
        <begin position="404"/>
        <end position="427"/>
    </location>
</feature>
<feature type="transmembrane region" description="Helical" evidence="5">
    <location>
        <begin position="34"/>
        <end position="55"/>
    </location>
</feature>
<keyword evidence="6" id="KW-0732">Signal</keyword>
<dbReference type="Proteomes" id="UP000076625">
    <property type="component" value="Unassembled WGS sequence"/>
</dbReference>
<dbReference type="EMBL" id="LQQU01000005">
    <property type="protein sequence ID" value="KZE34867.1"/>
    <property type="molecule type" value="Genomic_DNA"/>
</dbReference>
<dbReference type="InterPro" id="IPR007016">
    <property type="entry name" value="O-antigen_ligase-rel_domated"/>
</dbReference>
<feature type="transmembrane region" description="Helical" evidence="5">
    <location>
        <begin position="67"/>
        <end position="84"/>
    </location>
</feature>
<dbReference type="Pfam" id="PF15864">
    <property type="entry name" value="PglL_A"/>
    <property type="match status" value="1"/>
</dbReference>
<feature type="transmembrane region" description="Helical" evidence="5">
    <location>
        <begin position="345"/>
        <end position="370"/>
    </location>
</feature>
<feature type="domain" description="Protein glycosylation ligase" evidence="9">
    <location>
        <begin position="165"/>
        <end position="189"/>
    </location>
</feature>
<protein>
    <recommendedName>
        <fullName evidence="12">Polymerase</fullName>
    </recommendedName>
</protein>
<comment type="subcellular location">
    <subcellularLocation>
        <location evidence="1">Membrane</location>
        <topology evidence="1">Multi-pass membrane protein</topology>
    </subcellularLocation>
</comment>
<dbReference type="STRING" id="1452487.AVW16_05985"/>
<evidence type="ECO:0000256" key="5">
    <source>
        <dbReference type="SAM" id="Phobius"/>
    </source>
</evidence>
<dbReference type="OrthoDB" id="4448at2"/>
<proteinExistence type="predicted"/>
<keyword evidence="2 5" id="KW-0812">Transmembrane</keyword>
<keyword evidence="3 5" id="KW-1133">Transmembrane helix</keyword>
<evidence type="ECO:0000256" key="2">
    <source>
        <dbReference type="ARBA" id="ARBA00022692"/>
    </source>
</evidence>
<evidence type="ECO:0000256" key="3">
    <source>
        <dbReference type="ARBA" id="ARBA00022989"/>
    </source>
</evidence>
<feature type="transmembrane region" description="Helical" evidence="5">
    <location>
        <begin position="173"/>
        <end position="190"/>
    </location>
</feature>
<dbReference type="PANTHER" id="PTHR37422">
    <property type="entry name" value="TEICHURONIC ACID BIOSYNTHESIS PROTEIN TUAE"/>
    <property type="match status" value="1"/>
</dbReference>
<feature type="transmembrane region" description="Helical" evidence="5">
    <location>
        <begin position="119"/>
        <end position="140"/>
    </location>
</feature>
<name>A0A163DKP6_9NEIS</name>
<evidence type="ECO:0000259" key="7">
    <source>
        <dbReference type="Pfam" id="PF04932"/>
    </source>
</evidence>
<evidence type="ECO:0000256" key="4">
    <source>
        <dbReference type="ARBA" id="ARBA00023136"/>
    </source>
</evidence>
<feature type="transmembrane region" description="Helical" evidence="5">
    <location>
        <begin position="434"/>
        <end position="454"/>
    </location>
</feature>
<feature type="transmembrane region" description="Helical" evidence="5">
    <location>
        <begin position="382"/>
        <end position="398"/>
    </location>
</feature>
<feature type="signal peptide" evidence="6">
    <location>
        <begin position="1"/>
        <end position="20"/>
    </location>
</feature>
<organism evidence="10 11">
    <name type="scientific">Crenobacter luteus</name>
    <dbReference type="NCBI Taxonomy" id="1452487"/>
    <lineage>
        <taxon>Bacteria</taxon>
        <taxon>Pseudomonadati</taxon>
        <taxon>Pseudomonadota</taxon>
        <taxon>Betaproteobacteria</taxon>
        <taxon>Neisseriales</taxon>
        <taxon>Neisseriaceae</taxon>
        <taxon>Crenobacter</taxon>
    </lineage>
</organism>
<feature type="transmembrane region" description="Helical" evidence="5">
    <location>
        <begin position="90"/>
        <end position="107"/>
    </location>
</feature>
<feature type="transmembrane region" description="Helical" evidence="5">
    <location>
        <begin position="244"/>
        <end position="262"/>
    </location>
</feature>
<reference evidence="11" key="1">
    <citation type="submission" date="2016-01" db="EMBL/GenBank/DDBJ databases">
        <title>Draft genome of Chromobacterium sp. F49.</title>
        <authorList>
            <person name="Hong K.W."/>
        </authorList>
    </citation>
    <scope>NUCLEOTIDE SEQUENCE [LARGE SCALE GENOMIC DNA]</scope>
    <source>
        <strain evidence="11">CN10</strain>
    </source>
</reference>
<dbReference type="Pfam" id="PF04932">
    <property type="entry name" value="Wzy_C"/>
    <property type="match status" value="1"/>
</dbReference>
<sequence length="606" mass="64059">MSNLRVFTALALLLSPLALALLNSARYAPLPDWAGDVATATALALAALVAAWGRLAPDAASLHRTQLVLVALAAWWALSLALTAPAYPGPGVQAVAVPLCMALAVAVQRQACARLGRDAVLAVFAAVVLVGALLQAAIGFAQALGLAPLAQGWLLFDLAVPTSVIGNIGQRNLLGHYLGWGLVSACYLHAAGRLRLPLLAPVAFVLALLMAWSGSRVVLGYALGFAVLTLLWLRRAREPDLRRFAAAAAVALLCLAATQLFGAEIGKLLQWLGLSGGGSGAERILDAGFGARRRVEWAKAWQVFLEHPLTGVGWGGYAHESVRLEAAVLPGRVPEDALFTHSHNLLMQLLAETGLVGTVVVVGGGLWAAWPLFSRREANVRSLYLLSMLMISSIHSLFEYPLWYLPFLLGVVLLLGFSPAPAVTLPVRPLLRRLIVTVFAGAVLAYAATGVGHFRTLTTWIHPSPSATENAARIRGLVALGRNPLWAYEADLVLSGYMVPNRRLAALQRPLLERLAAYRPYPGVLQQLALLRQMEGDRRGAVEAMAMAIAAYPGLTPSYAAYFAPLRDPAAAPLQAFTAPALAAFRAGGPAAAADAASAGLRALRD</sequence>
<accession>A0A163DKP6</accession>
<evidence type="ECO:0000256" key="1">
    <source>
        <dbReference type="ARBA" id="ARBA00004141"/>
    </source>
</evidence>
<dbReference type="RefSeq" id="WP_066610011.1">
    <property type="nucleotide sequence ID" value="NZ_LQQU01000005.1"/>
</dbReference>
<dbReference type="InterPro" id="IPR021797">
    <property type="entry name" value="Wzy_C_2"/>
</dbReference>
<feature type="domain" description="O-antigen ligase-related" evidence="7">
    <location>
        <begin position="202"/>
        <end position="361"/>
    </location>
</feature>
<evidence type="ECO:0000256" key="6">
    <source>
        <dbReference type="SAM" id="SignalP"/>
    </source>
</evidence>
<dbReference type="GO" id="GO:0016020">
    <property type="term" value="C:membrane"/>
    <property type="evidence" value="ECO:0007669"/>
    <property type="project" value="UniProtKB-SubCell"/>
</dbReference>
<gene>
    <name evidence="10" type="ORF">AVW16_05985</name>
</gene>
<comment type="caution">
    <text evidence="10">The sequence shown here is derived from an EMBL/GenBank/DDBJ whole genome shotgun (WGS) entry which is preliminary data.</text>
</comment>
<feature type="transmembrane region" description="Helical" evidence="5">
    <location>
        <begin position="146"/>
        <end position="166"/>
    </location>
</feature>
<keyword evidence="4 5" id="KW-0472">Membrane</keyword>
<evidence type="ECO:0000313" key="10">
    <source>
        <dbReference type="EMBL" id="KZE34867.1"/>
    </source>
</evidence>
<dbReference type="InterPro" id="IPR051533">
    <property type="entry name" value="WaaL-like"/>
</dbReference>
<evidence type="ECO:0008006" key="12">
    <source>
        <dbReference type="Google" id="ProtNLM"/>
    </source>
</evidence>
<dbReference type="InterPro" id="IPR031726">
    <property type="entry name" value="PglL_A"/>
</dbReference>
<evidence type="ECO:0000259" key="8">
    <source>
        <dbReference type="Pfam" id="PF11846"/>
    </source>
</evidence>
<feature type="transmembrane region" description="Helical" evidence="5">
    <location>
        <begin position="202"/>
        <end position="232"/>
    </location>
</feature>